<dbReference type="PANTHER" id="PTHR11705:SF145">
    <property type="entry name" value="PEPTIDASE M14 CARBOXYPEPTIDASE A DOMAIN-CONTAINING PROTEIN"/>
    <property type="match status" value="1"/>
</dbReference>
<reference evidence="5" key="1">
    <citation type="journal article" date="2020" name="Stud. Mycol.">
        <title>101 Dothideomycetes genomes: a test case for predicting lifestyles and emergence of pathogens.</title>
        <authorList>
            <person name="Haridas S."/>
            <person name="Albert R."/>
            <person name="Binder M."/>
            <person name="Bloem J."/>
            <person name="Labutti K."/>
            <person name="Salamov A."/>
            <person name="Andreopoulos B."/>
            <person name="Baker S."/>
            <person name="Barry K."/>
            <person name="Bills G."/>
            <person name="Bluhm B."/>
            <person name="Cannon C."/>
            <person name="Castanera R."/>
            <person name="Culley D."/>
            <person name="Daum C."/>
            <person name="Ezra D."/>
            <person name="Gonzalez J."/>
            <person name="Henrissat B."/>
            <person name="Kuo A."/>
            <person name="Liang C."/>
            <person name="Lipzen A."/>
            <person name="Lutzoni F."/>
            <person name="Magnuson J."/>
            <person name="Mondo S."/>
            <person name="Nolan M."/>
            <person name="Ohm R."/>
            <person name="Pangilinan J."/>
            <person name="Park H.-J."/>
            <person name="Ramirez L."/>
            <person name="Alfaro M."/>
            <person name="Sun H."/>
            <person name="Tritt A."/>
            <person name="Yoshinaga Y."/>
            <person name="Zwiers L.-H."/>
            <person name="Turgeon B."/>
            <person name="Goodwin S."/>
            <person name="Spatafora J."/>
            <person name="Crous P."/>
            <person name="Grigoriev I."/>
        </authorList>
    </citation>
    <scope>NUCLEOTIDE SEQUENCE</scope>
    <source>
        <strain evidence="5">CBS 130266</strain>
    </source>
</reference>
<gene>
    <name evidence="5" type="ORF">EJ08DRAFT_700367</name>
</gene>
<dbReference type="GO" id="GO:0006508">
    <property type="term" value="P:proteolysis"/>
    <property type="evidence" value="ECO:0007669"/>
    <property type="project" value="InterPro"/>
</dbReference>
<sequence>MNTNSQSESKGVPKEWQTLAEQTDYKKSWNYHDAIAYAQKLANASEHIQYESFGKSGEGRELPLLIAAGNRESTPETAKESGKAIIFIQAGIHSGEIDGKDAGFALLRDAVITKTLPDLLTKSIILFVPIYNVDGHELSSLFNRINQNGPDEMGFRATSTNLNLNRDYMKADALETRAWLNLWNKWKPDFLIDCHVTDGAEFQYSLTYEYAHFQEVSPGLKNWMDKHFDGSIVKKVENEGNLLTHYVEFAGREVTKGVATFIATPRFATGYTPLRNRAGLLIETHSYKDYRTRVRGTYDILRYTVEEINQNEQSLFEANKRAEEETIERGKTYDPIRQYPLQLQVTEQSEPFEFKGTEYSKGKSDISGVEMIAYGTKPLNITIPKYDHAKISVSVAPPLYYIVPSQWRQVIGIIKTHGILFHTLENPLTIEVESYRLKEPKFSSQPFESHHTVSCKVVPVTETRTFGRNSIIIPLEQEAANIAIHLLEPASQDSFLYWGFFSAIFEQKEYAEAYVLEKLARKMLSEDVALKKEFEEKLKVETFAKNPQARLNFFYERSPYYDRRIGLYPVGRILVKFENEGF</sequence>
<keyword evidence="6" id="KW-1185">Reference proteome</keyword>
<dbReference type="Gene3D" id="3.40.630.10">
    <property type="entry name" value="Zn peptidases"/>
    <property type="match status" value="1"/>
</dbReference>
<dbReference type="Proteomes" id="UP000800235">
    <property type="component" value="Unassembled WGS sequence"/>
</dbReference>
<comment type="similarity">
    <text evidence="2 3">Belongs to the peptidase M14 family.</text>
</comment>
<dbReference type="GO" id="GO:0008270">
    <property type="term" value="F:zinc ion binding"/>
    <property type="evidence" value="ECO:0007669"/>
    <property type="project" value="InterPro"/>
</dbReference>
<dbReference type="PANTHER" id="PTHR11705">
    <property type="entry name" value="PROTEASE FAMILY M14 CARBOXYPEPTIDASE A,B"/>
    <property type="match status" value="1"/>
</dbReference>
<dbReference type="AlphaFoldDB" id="A0A9P4TW12"/>
<accession>A0A9P4TW12</accession>
<name>A0A9P4TW12_9PEZI</name>
<organism evidence="5 6">
    <name type="scientific">Tothia fuscella</name>
    <dbReference type="NCBI Taxonomy" id="1048955"/>
    <lineage>
        <taxon>Eukaryota</taxon>
        <taxon>Fungi</taxon>
        <taxon>Dikarya</taxon>
        <taxon>Ascomycota</taxon>
        <taxon>Pezizomycotina</taxon>
        <taxon>Dothideomycetes</taxon>
        <taxon>Pleosporomycetidae</taxon>
        <taxon>Venturiales</taxon>
        <taxon>Cylindrosympodiaceae</taxon>
        <taxon>Tothia</taxon>
    </lineage>
</organism>
<dbReference type="EMBL" id="MU007069">
    <property type="protein sequence ID" value="KAF2425563.1"/>
    <property type="molecule type" value="Genomic_DNA"/>
</dbReference>
<comment type="caution">
    <text evidence="3">Lacks conserved residue(s) required for the propagation of feature annotation.</text>
</comment>
<dbReference type="CDD" id="cd06241">
    <property type="entry name" value="M14-like"/>
    <property type="match status" value="1"/>
</dbReference>
<dbReference type="SUPFAM" id="SSF53187">
    <property type="entry name" value="Zn-dependent exopeptidases"/>
    <property type="match status" value="1"/>
</dbReference>
<dbReference type="Pfam" id="PF00246">
    <property type="entry name" value="Peptidase_M14"/>
    <property type="match status" value="1"/>
</dbReference>
<evidence type="ECO:0000256" key="2">
    <source>
        <dbReference type="ARBA" id="ARBA00005988"/>
    </source>
</evidence>
<evidence type="ECO:0000259" key="4">
    <source>
        <dbReference type="PROSITE" id="PS52035"/>
    </source>
</evidence>
<protein>
    <submittedName>
        <fullName evidence="5">Zn-dependent exopeptidase</fullName>
    </submittedName>
</protein>
<dbReference type="PROSITE" id="PS52035">
    <property type="entry name" value="PEPTIDASE_M14"/>
    <property type="match status" value="1"/>
</dbReference>
<dbReference type="GO" id="GO:0004181">
    <property type="term" value="F:metallocarboxypeptidase activity"/>
    <property type="evidence" value="ECO:0007669"/>
    <property type="project" value="InterPro"/>
</dbReference>
<dbReference type="InterPro" id="IPR000834">
    <property type="entry name" value="Peptidase_M14"/>
</dbReference>
<comment type="cofactor">
    <cofactor evidence="1">
        <name>Zn(2+)</name>
        <dbReference type="ChEBI" id="CHEBI:29105"/>
    </cofactor>
</comment>
<evidence type="ECO:0000313" key="6">
    <source>
        <dbReference type="Proteomes" id="UP000800235"/>
    </source>
</evidence>
<feature type="domain" description="Peptidase M14" evidence="4">
    <location>
        <begin position="27"/>
        <end position="287"/>
    </location>
</feature>
<evidence type="ECO:0000256" key="3">
    <source>
        <dbReference type="PROSITE-ProRule" id="PRU01379"/>
    </source>
</evidence>
<comment type="caution">
    <text evidence="5">The sequence shown here is derived from an EMBL/GenBank/DDBJ whole genome shotgun (WGS) entry which is preliminary data.</text>
</comment>
<evidence type="ECO:0000313" key="5">
    <source>
        <dbReference type="EMBL" id="KAF2425563.1"/>
    </source>
</evidence>
<dbReference type="OrthoDB" id="3626597at2759"/>
<proteinExistence type="inferred from homology"/>
<evidence type="ECO:0000256" key="1">
    <source>
        <dbReference type="ARBA" id="ARBA00001947"/>
    </source>
</evidence>